<sequence length="678" mass="71157">MGWTVFVLPLLSSPPQLCRSSATAAAAGGMSRSGSSDPAATAAGNGTDSLLEPLPFLSPSSAAHAAAATNSANDISAGAAAAAGGGPGFWNSLSGSGASGAAAKQDTLAAAAAATADSLRPCSARVPGLLTNDERYLDTGTAAAEAAAANAYSEAWASLLRAVSLAEAEDDQAALQAAREAAAAASAAAAAAAAVATDSELPGDTNVLSLELAAGVHLAGRLERLGLYDDAHEVYNGLLADTRLPETRKMLLANIGCMLLKQQRPQDALKAFKAALDNIHLTTKDQGYKLLRAKLLRSVAGCHFSLGRYLEAAEEYEQAIELAPEDVQSIISGFNLVLCYAAIGDAARMHDAFLMMLSLKKCQIQSLVAEEEELRPQETAREAHSASPPVAGATVSGAPPTAAAAEAAVAAATAAAVESSEADERRQADEAVLKAARWLVASGELQPQAAYEGVISTMRQHGFDDLAGELQLELAMQRLREGQVEPAVAAYKAFKLQRPRLLLRASINLCFIFLLEGNIQQANTYADIALKADRRSAKALVNKGCALSLQGQHEEAAALFNEAASVDPHCQEALYNLTVTWRKLGRLRPWDLDAATWLGIELVKAQNFKEASSFFNLAAQLQPTESKWRQLAALCLRKSGQLGPALLLYEALHKELPDDANISKHLRRTRVALGLQAP</sequence>
<proteinExistence type="predicted"/>
<name>U6KE71_9EIME</name>
<dbReference type="GO" id="GO:0005814">
    <property type="term" value="C:centriole"/>
    <property type="evidence" value="ECO:0007669"/>
    <property type="project" value="TreeGrafter"/>
</dbReference>
<feature type="repeat" description="TPR" evidence="1">
    <location>
        <begin position="537"/>
        <end position="570"/>
    </location>
</feature>
<evidence type="ECO:0000256" key="2">
    <source>
        <dbReference type="SAM" id="MobiDB-lite"/>
    </source>
</evidence>
<keyword evidence="4" id="KW-0969">Cilium</keyword>
<organism evidence="4 5">
    <name type="scientific">Eimeria mitis</name>
    <dbReference type="NCBI Taxonomy" id="44415"/>
    <lineage>
        <taxon>Eukaryota</taxon>
        <taxon>Sar</taxon>
        <taxon>Alveolata</taxon>
        <taxon>Apicomplexa</taxon>
        <taxon>Conoidasida</taxon>
        <taxon>Coccidia</taxon>
        <taxon>Eucoccidiorida</taxon>
        <taxon>Eimeriorina</taxon>
        <taxon>Eimeriidae</taxon>
        <taxon>Eimeria</taxon>
    </lineage>
</organism>
<dbReference type="Proteomes" id="UP000030744">
    <property type="component" value="Unassembled WGS sequence"/>
</dbReference>
<dbReference type="GO" id="GO:0019894">
    <property type="term" value="F:kinesin binding"/>
    <property type="evidence" value="ECO:0007669"/>
    <property type="project" value="TreeGrafter"/>
</dbReference>
<dbReference type="SUPFAM" id="SSF48452">
    <property type="entry name" value="TPR-like"/>
    <property type="match status" value="2"/>
</dbReference>
<feature type="signal peptide" evidence="3">
    <location>
        <begin position="1"/>
        <end position="20"/>
    </location>
</feature>
<feature type="chain" id="PRO_5004673294" evidence="3">
    <location>
        <begin position="21"/>
        <end position="678"/>
    </location>
</feature>
<dbReference type="RefSeq" id="XP_013356336.1">
    <property type="nucleotide sequence ID" value="XM_013500882.1"/>
</dbReference>
<protein>
    <submittedName>
        <fullName evidence="4">Intraflagellar transport particle protein, putative</fullName>
    </submittedName>
</protein>
<dbReference type="GO" id="GO:0097730">
    <property type="term" value="C:non-motile cilium"/>
    <property type="evidence" value="ECO:0007669"/>
    <property type="project" value="TreeGrafter"/>
</dbReference>
<keyword evidence="4" id="KW-0282">Flagellum</keyword>
<reference evidence="4" key="2">
    <citation type="submission" date="2013-10" db="EMBL/GenBank/DDBJ databases">
        <authorList>
            <person name="Aslett M."/>
        </authorList>
    </citation>
    <scope>NUCLEOTIDE SEQUENCE [LARGE SCALE GENOMIC DNA]</scope>
    <source>
        <strain evidence="4">Houghton</strain>
    </source>
</reference>
<dbReference type="GO" id="GO:1905515">
    <property type="term" value="P:non-motile cilium assembly"/>
    <property type="evidence" value="ECO:0007669"/>
    <property type="project" value="TreeGrafter"/>
</dbReference>
<evidence type="ECO:0000256" key="1">
    <source>
        <dbReference type="PROSITE-ProRule" id="PRU00339"/>
    </source>
</evidence>
<feature type="compositionally biased region" description="Basic and acidic residues" evidence="2">
    <location>
        <begin position="374"/>
        <end position="384"/>
    </location>
</feature>
<dbReference type="SMART" id="SM00028">
    <property type="entry name" value="TPR"/>
    <property type="match status" value="5"/>
</dbReference>
<feature type="region of interest" description="Disordered" evidence="2">
    <location>
        <begin position="373"/>
        <end position="397"/>
    </location>
</feature>
<dbReference type="VEuPathDB" id="ToxoDB:EMH_0086340"/>
<keyword evidence="5" id="KW-1185">Reference proteome</keyword>
<dbReference type="PANTHER" id="PTHR44117">
    <property type="entry name" value="INTRAFLAGELLAR TRANSPORT PROTEIN 88 HOMOLOG"/>
    <property type="match status" value="1"/>
</dbReference>
<dbReference type="InterPro" id="IPR019734">
    <property type="entry name" value="TPR_rpt"/>
</dbReference>
<dbReference type="EMBL" id="HG685655">
    <property type="protein sequence ID" value="CDJ33773.1"/>
    <property type="molecule type" value="Genomic_DNA"/>
</dbReference>
<evidence type="ECO:0000256" key="3">
    <source>
        <dbReference type="SAM" id="SignalP"/>
    </source>
</evidence>
<dbReference type="GO" id="GO:0036064">
    <property type="term" value="C:ciliary basal body"/>
    <property type="evidence" value="ECO:0007669"/>
    <property type="project" value="TreeGrafter"/>
</dbReference>
<dbReference type="InterPro" id="IPR011990">
    <property type="entry name" value="TPR-like_helical_dom_sf"/>
</dbReference>
<keyword evidence="4" id="KW-0966">Cell projection</keyword>
<dbReference type="GeneID" id="25382959"/>
<keyword evidence="3" id="KW-0732">Signal</keyword>
<evidence type="ECO:0000313" key="5">
    <source>
        <dbReference type="Proteomes" id="UP000030744"/>
    </source>
</evidence>
<gene>
    <name evidence="4" type="ORF">EMH_0086340</name>
</gene>
<dbReference type="OrthoDB" id="1926212at2759"/>
<accession>U6KE71</accession>
<dbReference type="PANTHER" id="PTHR44117:SF1">
    <property type="entry name" value="INTRAFLAGELLAR TRANSPORT PROTEIN 88 HOMOLOG"/>
    <property type="match status" value="1"/>
</dbReference>
<feature type="repeat" description="TPR" evidence="1">
    <location>
        <begin position="293"/>
        <end position="326"/>
    </location>
</feature>
<dbReference type="AlphaFoldDB" id="U6KE71"/>
<keyword evidence="1" id="KW-0802">TPR repeat</keyword>
<dbReference type="Pfam" id="PF13432">
    <property type="entry name" value="TPR_16"/>
    <property type="match status" value="2"/>
</dbReference>
<dbReference type="PROSITE" id="PS50005">
    <property type="entry name" value="TPR"/>
    <property type="match status" value="2"/>
</dbReference>
<reference evidence="4" key="1">
    <citation type="submission" date="2013-10" db="EMBL/GenBank/DDBJ databases">
        <title>Genomic analysis of the causative agents of coccidiosis in chickens.</title>
        <authorList>
            <person name="Reid A.J."/>
            <person name="Blake D."/>
            <person name="Billington K."/>
            <person name="Browne H."/>
            <person name="Dunn M."/>
            <person name="Hung S."/>
            <person name="Kawahara F."/>
            <person name="Miranda-Saavedra D."/>
            <person name="Mourier T."/>
            <person name="Nagra H."/>
            <person name="Otto T.D."/>
            <person name="Rawlings N."/>
            <person name="Sanchez A."/>
            <person name="Sanders M."/>
            <person name="Subramaniam C."/>
            <person name="Tay Y."/>
            <person name="Dear P."/>
            <person name="Doerig C."/>
            <person name="Gruber A."/>
            <person name="Parkinson J."/>
            <person name="Shirley M."/>
            <person name="Wan K.L."/>
            <person name="Berriman M."/>
            <person name="Tomley F."/>
            <person name="Pain A."/>
        </authorList>
    </citation>
    <scope>NUCLEOTIDE SEQUENCE [LARGE SCALE GENOMIC DNA]</scope>
    <source>
        <strain evidence="4">Houghton</strain>
    </source>
</reference>
<dbReference type="GO" id="GO:0097546">
    <property type="term" value="C:ciliary base"/>
    <property type="evidence" value="ECO:0007669"/>
    <property type="project" value="TreeGrafter"/>
</dbReference>
<evidence type="ECO:0000313" key="4">
    <source>
        <dbReference type="EMBL" id="CDJ33773.1"/>
    </source>
</evidence>
<dbReference type="GO" id="GO:0042073">
    <property type="term" value="P:intraciliary transport"/>
    <property type="evidence" value="ECO:0007669"/>
    <property type="project" value="TreeGrafter"/>
</dbReference>
<dbReference type="Gene3D" id="1.25.40.10">
    <property type="entry name" value="Tetratricopeptide repeat domain"/>
    <property type="match status" value="3"/>
</dbReference>